<feature type="domain" description="TonB-dependent receptor plug" evidence="2">
    <location>
        <begin position="184"/>
        <end position="292"/>
    </location>
</feature>
<protein>
    <submittedName>
        <fullName evidence="3">SusC/RagA family TonB-linked outer membrane protein</fullName>
    </submittedName>
</protein>
<keyword evidence="1" id="KW-0998">Cell outer membrane</keyword>
<dbReference type="SUPFAM" id="SSF56935">
    <property type="entry name" value="Porins"/>
    <property type="match status" value="1"/>
</dbReference>
<dbReference type="SUPFAM" id="SSF49464">
    <property type="entry name" value="Carboxypeptidase regulatory domain-like"/>
    <property type="match status" value="1"/>
</dbReference>
<dbReference type="Pfam" id="PF07715">
    <property type="entry name" value="Plug"/>
    <property type="match status" value="1"/>
</dbReference>
<dbReference type="Gene3D" id="2.170.130.10">
    <property type="entry name" value="TonB-dependent receptor, plug domain"/>
    <property type="match status" value="1"/>
</dbReference>
<dbReference type="Proteomes" id="UP000468388">
    <property type="component" value="Unassembled WGS sequence"/>
</dbReference>
<proteinExistence type="inferred from homology"/>
<keyword evidence="1" id="KW-0812">Transmembrane</keyword>
<dbReference type="AlphaFoldDB" id="A0A6N8JB11"/>
<evidence type="ECO:0000313" key="4">
    <source>
        <dbReference type="Proteomes" id="UP000468388"/>
    </source>
</evidence>
<dbReference type="InterPro" id="IPR037066">
    <property type="entry name" value="Plug_dom_sf"/>
</dbReference>
<name>A0A6N8JB11_9BACT</name>
<dbReference type="GO" id="GO:0009279">
    <property type="term" value="C:cell outer membrane"/>
    <property type="evidence" value="ECO:0007669"/>
    <property type="project" value="UniProtKB-SubCell"/>
</dbReference>
<evidence type="ECO:0000259" key="2">
    <source>
        <dbReference type="Pfam" id="PF07715"/>
    </source>
</evidence>
<evidence type="ECO:0000313" key="3">
    <source>
        <dbReference type="EMBL" id="MVT41658.1"/>
    </source>
</evidence>
<dbReference type="NCBIfam" id="TIGR04056">
    <property type="entry name" value="OMP_RagA_SusC"/>
    <property type="match status" value="1"/>
</dbReference>
<dbReference type="InterPro" id="IPR023997">
    <property type="entry name" value="TonB-dep_OMP_SusC/RagA_CS"/>
</dbReference>
<dbReference type="OrthoDB" id="603589at2"/>
<dbReference type="PROSITE" id="PS52016">
    <property type="entry name" value="TONB_DEPENDENT_REC_3"/>
    <property type="match status" value="1"/>
</dbReference>
<dbReference type="InterPro" id="IPR039426">
    <property type="entry name" value="TonB-dep_rcpt-like"/>
</dbReference>
<gene>
    <name evidence="3" type="ORF">GO495_13795</name>
</gene>
<dbReference type="NCBIfam" id="TIGR04057">
    <property type="entry name" value="SusC_RagA_signa"/>
    <property type="match status" value="1"/>
</dbReference>
<dbReference type="Gene3D" id="2.60.40.1120">
    <property type="entry name" value="Carboxypeptidase-like, regulatory domain"/>
    <property type="match status" value="1"/>
</dbReference>
<dbReference type="FunFam" id="2.170.130.10:FF:000003">
    <property type="entry name" value="SusC/RagA family TonB-linked outer membrane protein"/>
    <property type="match status" value="1"/>
</dbReference>
<dbReference type="InterPro" id="IPR023996">
    <property type="entry name" value="TonB-dep_OMP_SusC/RagA"/>
</dbReference>
<dbReference type="InterPro" id="IPR012910">
    <property type="entry name" value="Plug_dom"/>
</dbReference>
<keyword evidence="1" id="KW-0813">Transport</keyword>
<dbReference type="RefSeq" id="WP_157300290.1">
    <property type="nucleotide sequence ID" value="NZ_BAAAZB010000006.1"/>
</dbReference>
<dbReference type="EMBL" id="WRXO01000003">
    <property type="protein sequence ID" value="MVT41658.1"/>
    <property type="molecule type" value="Genomic_DNA"/>
</dbReference>
<organism evidence="3 4">
    <name type="scientific">Chitinophaga oryziterrae</name>
    <dbReference type="NCBI Taxonomy" id="1031224"/>
    <lineage>
        <taxon>Bacteria</taxon>
        <taxon>Pseudomonadati</taxon>
        <taxon>Bacteroidota</taxon>
        <taxon>Chitinophagia</taxon>
        <taxon>Chitinophagales</taxon>
        <taxon>Chitinophagaceae</taxon>
        <taxon>Chitinophaga</taxon>
    </lineage>
</organism>
<comment type="caution">
    <text evidence="3">The sequence shown here is derived from an EMBL/GenBank/DDBJ whole genome shotgun (WGS) entry which is preliminary data.</text>
</comment>
<evidence type="ECO:0000256" key="1">
    <source>
        <dbReference type="PROSITE-ProRule" id="PRU01360"/>
    </source>
</evidence>
<sequence>MTLEQIFQSIERQTDLTFFYKETLLKSEVISGPLNYTDTKVTTVLNEVLKGHNLTYELKKNVVLIKREEKIAAEPGKPAEKKNQDIVQDKQISGRVLSEDTKTPLPMATLLLKGTTNGITTDQNGYFKLKVAGSSKVLVVQYVGYIAREITIINGVNDYEILLSPKDNTIKDVVVVAYGTQKKTSLVSSITSIDPKELKGPSSNLTTMLAGRIAGIISYQRSGEPGADNAQFFVRGVGTFGAGKVDPLILIDNIESSSRDLARLQPDDIGGFSILKDATASSLYGARGANGVILITTKTGGNGKMRFNVRMENSSSSNTRNFALADNVTYMKLANEAVLTRNPLGALPYSQNKIDHTANGDDPLLYPNNNWIQQLIKNHTNNQRVNINASGGSDKSKYYLAMTYNVDNGILKENSLNNFSNNIKLRSYSLLSNVTLNLTKTTEALVSLKGQFDDYNGPVGGGAATFYNAIWSNPVAFPAVYPASLLPYAKHPLFGNALIPGGGGLYVNPYAQSLSGFQATNTSTMTAQLSLKQNLDVVTPGLSVRMMAYTSRYANFAVTRQYSPYYYMSSAIDGKFSGLTLINDGASGSVGTTPTEYLTYNPGDKNVNTTTYGEAAINYARVFNDKHSVGAMVIGTIRNYLTGNASTLQLSLPARNEGVSGRFTYGYDNRYLFEYNFGFNGSERFAANHRFGFFPSIGGGWIVSNEKFFKPLTNMINQLKFRFTYGLVGNDQIGSATDRFFYLSDVNLNGAAAGYFGTNFNYSRPTVYINRYENQNITWELSKQTNLGMDLILFNDLTVTVDAYQQNRSNILMVRSTMPTSMGLQVDISSNAGKATSKGVDLALDYHKSFNNSLWIQTRGTLTYAKSKLLVNEEPQYAANNRNLSKVGNSLGQIYGLVAEKLFIDQAEVNNSPVQYGSTMAGDIKYRDINGDGKITDADKVPIGFPTTPEVIYGFLFSVGYKNFDISGAFQGSARSSFIINSANTTPFYLNGGNQNGLLQVIADNHWSEDNRNSYAFWPRLSNTLSENNTPVSSWWLRDGSFLRLKSAEIGYNIPNQFLKRFHLSSGRIYVNGMNLFTISAFKLWDPEMGASGLGYPIQKVFNTGLTVGF</sequence>
<comment type="similarity">
    <text evidence="1">Belongs to the TonB-dependent receptor family.</text>
</comment>
<reference evidence="3 4" key="1">
    <citation type="submission" date="2019-12" db="EMBL/GenBank/DDBJ databases">
        <title>The draft genomic sequence of strain Chitinophaga oryziterrae JCM 16595.</title>
        <authorList>
            <person name="Zhang X."/>
        </authorList>
    </citation>
    <scope>NUCLEOTIDE SEQUENCE [LARGE SCALE GENOMIC DNA]</scope>
    <source>
        <strain evidence="3 4">JCM 16595</strain>
    </source>
</reference>
<comment type="subcellular location">
    <subcellularLocation>
        <location evidence="1">Cell outer membrane</location>
        <topology evidence="1">Multi-pass membrane protein</topology>
    </subcellularLocation>
</comment>
<keyword evidence="4" id="KW-1185">Reference proteome</keyword>
<dbReference type="Pfam" id="PF13715">
    <property type="entry name" value="CarbopepD_reg_2"/>
    <property type="match status" value="1"/>
</dbReference>
<keyword evidence="1" id="KW-1134">Transmembrane beta strand</keyword>
<accession>A0A6N8JB11</accession>
<dbReference type="InterPro" id="IPR008969">
    <property type="entry name" value="CarboxyPept-like_regulatory"/>
</dbReference>
<keyword evidence="1" id="KW-0472">Membrane</keyword>